<dbReference type="InterPro" id="IPR018004">
    <property type="entry name" value="KilA/APSES_HTH"/>
</dbReference>
<dbReference type="SMART" id="SM01252">
    <property type="entry name" value="KilA-N"/>
    <property type="match status" value="1"/>
</dbReference>
<gene>
    <name evidence="2" type="ORF">SDC9_173839</name>
</gene>
<organism evidence="2">
    <name type="scientific">bioreactor metagenome</name>
    <dbReference type="NCBI Taxonomy" id="1076179"/>
    <lineage>
        <taxon>unclassified sequences</taxon>
        <taxon>metagenomes</taxon>
        <taxon>ecological metagenomes</taxon>
    </lineage>
</organism>
<dbReference type="Pfam" id="PF04383">
    <property type="entry name" value="KilA-N"/>
    <property type="match status" value="1"/>
</dbReference>
<protein>
    <recommendedName>
        <fullName evidence="1">KilA/APSES-type HTH DNA-binding domain-containing protein</fullName>
    </recommendedName>
</protein>
<name>A0A645GI99_9ZZZZ</name>
<dbReference type="AlphaFoldDB" id="A0A645GI99"/>
<reference evidence="2" key="1">
    <citation type="submission" date="2019-08" db="EMBL/GenBank/DDBJ databases">
        <authorList>
            <person name="Kucharzyk K."/>
            <person name="Murdoch R.W."/>
            <person name="Higgins S."/>
            <person name="Loffler F."/>
        </authorList>
    </citation>
    <scope>NUCLEOTIDE SEQUENCE</scope>
</reference>
<comment type="caution">
    <text evidence="2">The sequence shown here is derived from an EMBL/GenBank/DDBJ whole genome shotgun (WGS) entry which is preliminary data.</text>
</comment>
<dbReference type="EMBL" id="VSSQ01075931">
    <property type="protein sequence ID" value="MPN26415.1"/>
    <property type="molecule type" value="Genomic_DNA"/>
</dbReference>
<feature type="domain" description="KilA/APSES-type HTH DNA-binding" evidence="1">
    <location>
        <begin position="10"/>
        <end position="137"/>
    </location>
</feature>
<accession>A0A645GI99</accession>
<evidence type="ECO:0000313" key="2">
    <source>
        <dbReference type="EMBL" id="MPN26415.1"/>
    </source>
</evidence>
<proteinExistence type="predicted"/>
<evidence type="ECO:0000259" key="1">
    <source>
        <dbReference type="SMART" id="SM01252"/>
    </source>
</evidence>
<sequence>MAKITASNTEIVFYKKDQEDYISLTDIAKIRDGENPAQIISLWLRTYSTIDYIGLWERLNNPDFKPHIYEGFKNESAKPHFWMSSQKWISETNAIGITSNPSFTNPWVSPPIPQNRSTTAKPFIFSILQTKINYKIT</sequence>